<dbReference type="EMBL" id="HBGD01008147">
    <property type="protein sequence ID" value="CAD9083460.1"/>
    <property type="molecule type" value="Transcribed_RNA"/>
</dbReference>
<sequence length="307" mass="33870">MTDPYSYDFEDDINPYDNATQLDDVDMTDGANSASAPPPPRNLPPPPTNTRSNSSPLSPPPGSSLSVNKPDTTSVARKPASRKKDPPKTQDLSGFREKKLFGFAFVGNLPFPLINPNYFTYLRWSGHWIIVPVAFFELFLVCAVLLFNLLGQWFFLGASLEISAGWAPYIALRLVWAHVIVCLMPCVVFSKYAAIFRACTERDPLVKAPLYLLFVIFTILTTLFYVAMWTGGIGSGLFSSIFFLIGGLVAPGGPKIYTIVVAGFELFVSVGWLLLIICSVIEVGGMARNWYLYKKARKEAKAAMNAV</sequence>
<gene>
    <name evidence="3" type="ORF">PCOS0759_LOCUS6714</name>
</gene>
<name>A0A7S1KRR3_9EUKA</name>
<accession>A0A7S1KRR3</accession>
<feature type="transmembrane region" description="Helical" evidence="2">
    <location>
        <begin position="128"/>
        <end position="155"/>
    </location>
</feature>
<protein>
    <submittedName>
        <fullName evidence="3">Uncharacterized protein</fullName>
    </submittedName>
</protein>
<feature type="transmembrane region" description="Helical" evidence="2">
    <location>
        <begin position="233"/>
        <end position="250"/>
    </location>
</feature>
<evidence type="ECO:0000256" key="1">
    <source>
        <dbReference type="SAM" id="MobiDB-lite"/>
    </source>
</evidence>
<keyword evidence="2" id="KW-1133">Transmembrane helix</keyword>
<feature type="compositionally biased region" description="Pro residues" evidence="1">
    <location>
        <begin position="36"/>
        <end position="48"/>
    </location>
</feature>
<evidence type="ECO:0000313" key="3">
    <source>
        <dbReference type="EMBL" id="CAD9083460.1"/>
    </source>
</evidence>
<evidence type="ECO:0000256" key="2">
    <source>
        <dbReference type="SAM" id="Phobius"/>
    </source>
</evidence>
<feature type="transmembrane region" description="Helical" evidence="2">
    <location>
        <begin position="208"/>
        <end position="227"/>
    </location>
</feature>
<feature type="transmembrane region" description="Helical" evidence="2">
    <location>
        <begin position="175"/>
        <end position="196"/>
    </location>
</feature>
<organism evidence="3">
    <name type="scientific">Percolomonas cosmopolitus</name>
    <dbReference type="NCBI Taxonomy" id="63605"/>
    <lineage>
        <taxon>Eukaryota</taxon>
        <taxon>Discoba</taxon>
        <taxon>Heterolobosea</taxon>
        <taxon>Tetramitia</taxon>
        <taxon>Eutetramitia</taxon>
        <taxon>Percolomonadidae</taxon>
        <taxon>Percolomonas</taxon>
    </lineage>
</organism>
<dbReference type="AlphaFoldDB" id="A0A7S1KRR3"/>
<feature type="region of interest" description="Disordered" evidence="1">
    <location>
        <begin position="1"/>
        <end position="92"/>
    </location>
</feature>
<feature type="transmembrane region" description="Helical" evidence="2">
    <location>
        <begin position="257"/>
        <end position="283"/>
    </location>
</feature>
<proteinExistence type="predicted"/>
<keyword evidence="2" id="KW-0472">Membrane</keyword>
<keyword evidence="2" id="KW-0812">Transmembrane</keyword>
<reference evidence="3" key="1">
    <citation type="submission" date="2021-01" db="EMBL/GenBank/DDBJ databases">
        <authorList>
            <person name="Corre E."/>
            <person name="Pelletier E."/>
            <person name="Niang G."/>
            <person name="Scheremetjew M."/>
            <person name="Finn R."/>
            <person name="Kale V."/>
            <person name="Holt S."/>
            <person name="Cochrane G."/>
            <person name="Meng A."/>
            <person name="Brown T."/>
            <person name="Cohen L."/>
        </authorList>
    </citation>
    <scope>NUCLEOTIDE SEQUENCE</scope>
    <source>
        <strain evidence="3">WS</strain>
    </source>
</reference>
<feature type="compositionally biased region" description="Basic and acidic residues" evidence="1">
    <location>
        <begin position="82"/>
        <end position="92"/>
    </location>
</feature>